<feature type="region of interest" description="Disordered" evidence="1">
    <location>
        <begin position="310"/>
        <end position="331"/>
    </location>
</feature>
<evidence type="ECO:0000313" key="3">
    <source>
        <dbReference type="Proteomes" id="UP000245207"/>
    </source>
</evidence>
<dbReference type="EMBL" id="PKPP01007266">
    <property type="protein sequence ID" value="PWA53886.1"/>
    <property type="molecule type" value="Genomic_DNA"/>
</dbReference>
<name>A0A2U1LXZ3_ARTAN</name>
<dbReference type="SUPFAM" id="SSF49785">
    <property type="entry name" value="Galactose-binding domain-like"/>
    <property type="match status" value="1"/>
</dbReference>
<protein>
    <submittedName>
        <fullName evidence="2">Armadillo-type fold</fullName>
    </submittedName>
</protein>
<dbReference type="Proteomes" id="UP000245207">
    <property type="component" value="Unassembled WGS sequence"/>
</dbReference>
<gene>
    <name evidence="2" type="ORF">CTI12_AA337940</name>
</gene>
<comment type="caution">
    <text evidence="2">The sequence shown here is derived from an EMBL/GenBank/DDBJ whole genome shotgun (WGS) entry which is preliminary data.</text>
</comment>
<feature type="compositionally biased region" description="Basic and acidic residues" evidence="1">
    <location>
        <begin position="1831"/>
        <end position="1858"/>
    </location>
</feature>
<evidence type="ECO:0000313" key="2">
    <source>
        <dbReference type="EMBL" id="PWA53886.1"/>
    </source>
</evidence>
<dbReference type="PANTHER" id="PTHR35833:SF1">
    <property type="entry name" value="GALACTOSE-BINDING DOMAIN-CONTAINING PROTEIN"/>
    <property type="match status" value="1"/>
</dbReference>
<feature type="region of interest" description="Disordered" evidence="1">
    <location>
        <begin position="1831"/>
        <end position="2014"/>
    </location>
</feature>
<evidence type="ECO:0000256" key="1">
    <source>
        <dbReference type="SAM" id="MobiDB-lite"/>
    </source>
</evidence>
<organism evidence="2 3">
    <name type="scientific">Artemisia annua</name>
    <name type="common">Sweet wormwood</name>
    <dbReference type="NCBI Taxonomy" id="35608"/>
    <lineage>
        <taxon>Eukaryota</taxon>
        <taxon>Viridiplantae</taxon>
        <taxon>Streptophyta</taxon>
        <taxon>Embryophyta</taxon>
        <taxon>Tracheophyta</taxon>
        <taxon>Spermatophyta</taxon>
        <taxon>Magnoliopsida</taxon>
        <taxon>eudicotyledons</taxon>
        <taxon>Gunneridae</taxon>
        <taxon>Pentapetalae</taxon>
        <taxon>asterids</taxon>
        <taxon>campanulids</taxon>
        <taxon>Asterales</taxon>
        <taxon>Asteraceae</taxon>
        <taxon>Asteroideae</taxon>
        <taxon>Anthemideae</taxon>
        <taxon>Artemisiinae</taxon>
        <taxon>Artemisia</taxon>
    </lineage>
</organism>
<dbReference type="PANTHER" id="PTHR35833">
    <property type="entry name" value="GALACTOSE-BINDING DOMAIN-LIKE, ARMADILLO-TYPE FOLD PROTEIN-RELATED"/>
    <property type="match status" value="1"/>
</dbReference>
<feature type="compositionally biased region" description="Polar residues" evidence="1">
    <location>
        <begin position="1925"/>
        <end position="1936"/>
    </location>
</feature>
<feature type="compositionally biased region" description="Basic and acidic residues" evidence="1">
    <location>
        <begin position="1995"/>
        <end position="2014"/>
    </location>
</feature>
<dbReference type="SUPFAM" id="SSF48371">
    <property type="entry name" value="ARM repeat"/>
    <property type="match status" value="2"/>
</dbReference>
<dbReference type="OrthoDB" id="1739806at2759"/>
<accession>A0A2U1LXZ3</accession>
<keyword evidence="3" id="KW-1185">Reference proteome</keyword>
<feature type="compositionally biased region" description="Basic and acidic residues" evidence="1">
    <location>
        <begin position="1879"/>
        <end position="1890"/>
    </location>
</feature>
<feature type="compositionally biased region" description="Polar residues" evidence="1">
    <location>
        <begin position="1891"/>
        <end position="1918"/>
    </location>
</feature>
<proteinExistence type="predicted"/>
<dbReference type="InterPro" id="IPR008979">
    <property type="entry name" value="Galactose-bd-like_sf"/>
</dbReference>
<reference evidence="2 3" key="1">
    <citation type="journal article" date="2018" name="Mol. Plant">
        <title>The genome of Artemisia annua provides insight into the evolution of Asteraceae family and artemisinin biosynthesis.</title>
        <authorList>
            <person name="Shen Q."/>
            <person name="Zhang L."/>
            <person name="Liao Z."/>
            <person name="Wang S."/>
            <person name="Yan T."/>
            <person name="Shi P."/>
            <person name="Liu M."/>
            <person name="Fu X."/>
            <person name="Pan Q."/>
            <person name="Wang Y."/>
            <person name="Lv Z."/>
            <person name="Lu X."/>
            <person name="Zhang F."/>
            <person name="Jiang W."/>
            <person name="Ma Y."/>
            <person name="Chen M."/>
            <person name="Hao X."/>
            <person name="Li L."/>
            <person name="Tang Y."/>
            <person name="Lv G."/>
            <person name="Zhou Y."/>
            <person name="Sun X."/>
            <person name="Brodelius P.E."/>
            <person name="Rose J.K.C."/>
            <person name="Tang K."/>
        </authorList>
    </citation>
    <scope>NUCLEOTIDE SEQUENCE [LARGE SCALE GENOMIC DNA]</scope>
    <source>
        <strain evidence="3">cv. Huhao1</strain>
        <tissue evidence="2">Leaf</tissue>
    </source>
</reference>
<dbReference type="InterPro" id="IPR016024">
    <property type="entry name" value="ARM-type_fold"/>
</dbReference>
<sequence>MNEVELEPRVKPLTYKIKATSRESPSQKSSHILDIDLRNHWSTATNTKEWILLELDEPCLLSHIRIYNKSVLEWEISVGLRYKPETFLRVRPRCEAPRRDMMYPMNYTACRYVRLSCLRGNPIAIFFIQLIGVPVTGLEPEFQPVINHLLPHITSHKQDAEDIHLQADLNSFADASEPTLRFLAMLAGPFYPILHILNERENAKSAGNVLDSEASKNSLSTPVLTVSSNFEPRRSRNTVSTFSHTSTSTVFRADAILMLLRKAYKDSHLGTVCRTVITGLCSTFMRGKSDKNSIASRVLRKLEHPNMMHEASISTSDVSTDNDEDPNSKSLSALQTTDYSNLFGEEFRITDDHWDFTYLQLLDIKAVEEGILHVLFACASQPLLCSKLAENSSEFWSTLPLIQALLPALRPNFSNSSQVDDSFSAWRQPIVQQALSQAKAACVLIDLCTGVLGPWMGQVDLAVELIEDLLGVIHGAHNAMSNARVALKYIVLALSGHMDDVMAKYKDVKHQILFLLEILEPFLDPALAPLKSLIAFGNVSQIFPDSQEQNCTVALNVIRKAVTKSAILPSLESEWRRGSVAPIVLLSILEPHMQLPPSVALGKSATSEAVDPQLADTSAYGAVASKIIDRNDTDEQADATDTMAKLETFDDVNVLFAPPKVKDMGHNAAVDALLLAAECYVNPFFMMSFRDSFKLFLEQKIGKTNDSFGFAEIKRILEKSDGNLETLARLEKERDKIVLELLLKAAELDCKFQKMVPNSEKYSVVSEANDDYMQIYAPDTSSMDAITLVRQNQALLCSFLINSLLNKQHSMREILLQSLVFLLQSATKLYCPPEHIIDIILESAEYLYELLVSYCHQSKEGTLRLELIKVHEVERYWTLIQRLVAASSGGEESSSILSNMSKGARFSNLVPSSAWMKKISSFSSSASPLVRFVGWMAVARNSKQYQKERLILTSDLSQLTTLLSVFADELAVVDDIAEQKDVKSQLAGQQRDLSLRVIYPEISHFFPNLKKQFKAFGETILEAVGLQLRVLPSSVVPDLLCWFSDFCSWPLLQKEDDTILSSKSSSLFKGFLAKNAKAIILYVLEAIVREHMEAMVPEIPRVMQVLESLCKTSYCDVAFLDSVLGLLKPLISYSLRRASNAEHLVVGDSCLDFESLCFNELFSNIRDHSVNQGKTSEQRYSRAPTILVLASVFLDLSIQRKREILQLLVYWADFANFEPTTSFYDYLWAFQVVMESCKTLLVERLQVLGVIPIKLGPSLKDNGASCDYRSNSHSLFLVEACKGCEHLQSDTQDTSVLNQKNRHLSVEEIAEFSKELEGLVSKLNPTIELCWKLHYQPAKKLTVTLAQCFVYLRCLLSVLEKDSTIVTEEKEDPVSPSLVDNLHWITGLEQLADIVLSLLENSCWEVASTILDCILESPCFFSLEKLISPLCSAMKKFSQNAPKVSWRLQTNKWLSSLLNGGSQCLQESQLPLVDLLCSMMGHVEPEQRFVALKHLGKLVGQEADSEVIIEQDNSCGESFISSIVIKTWDQIVVLASSDMSPLLRMHSLALLVKCVPFAERPQLQSVLGAADSFLPCLVNLGQQTCEDPFMNLSLALIVTICLYCPAEDVSLIPERIWSNIETLGQSEAGNHEGLVQSACKALCKLKVEGDEAKEILKGVLASNYSKQDSDFESTRESLLQVLANLTSVQSYFDFFSKKTDEKLMTIDGLDMSQEIEEAEIEMDLLHKEQSVQDSSNDFTDWRKLPFLASYEKEDKRLQEIKDEIQSLEKAKLKEEIVARRQKKLLIRRARQKYLEETALHEAELLQELDREKAAEMENEIERQKLLAAERAKTRELQHNLEMEKEKKTQDRELQRELEQTESGLRPGSRREFSSTGSSRPRDRYRERDNGRPTNEGTLRTSGSGDFTNPSSSMASTPNVVIPGQRQFSGQQTTLLQSRDRPDDGGSGYEENIDGSRDSGDTGSVGEPDLMMAFEGQSGNFGPGQRHGSRGNKPRQVMDRRERDTRREGKWERRH</sequence>